<evidence type="ECO:0008006" key="2">
    <source>
        <dbReference type="Google" id="ProtNLM"/>
    </source>
</evidence>
<accession>A0A382DQ13</accession>
<name>A0A382DQ13_9ZZZZ</name>
<dbReference type="Gene3D" id="3.30.160.100">
    <property type="entry name" value="Ribosome hibernation promotion factor-like"/>
    <property type="match status" value="1"/>
</dbReference>
<proteinExistence type="predicted"/>
<dbReference type="SUPFAM" id="SSF69754">
    <property type="entry name" value="Ribosome binding protein Y (YfiA homologue)"/>
    <property type="match status" value="1"/>
</dbReference>
<dbReference type="Pfam" id="PF02482">
    <property type="entry name" value="Ribosomal_S30AE"/>
    <property type="match status" value="1"/>
</dbReference>
<sequence length="91" mass="10424">MNIEITARNFTPSPNLKSFIEEKLLTLLKYDSHITSSKVVLLKEGRAKKVELILTSNKGNYITKCYTSIFEKTVINAIEKIKVQIKKIPKK</sequence>
<dbReference type="InterPro" id="IPR003489">
    <property type="entry name" value="RHF/RaiA"/>
</dbReference>
<dbReference type="AlphaFoldDB" id="A0A382DQ13"/>
<dbReference type="EMBL" id="UINC01040535">
    <property type="protein sequence ID" value="SVB40550.1"/>
    <property type="molecule type" value="Genomic_DNA"/>
</dbReference>
<gene>
    <name evidence="1" type="ORF">METZ01_LOCUS193404</name>
</gene>
<evidence type="ECO:0000313" key="1">
    <source>
        <dbReference type="EMBL" id="SVB40550.1"/>
    </source>
</evidence>
<dbReference type="InterPro" id="IPR036567">
    <property type="entry name" value="RHF-like"/>
</dbReference>
<reference evidence="1" key="1">
    <citation type="submission" date="2018-05" db="EMBL/GenBank/DDBJ databases">
        <authorList>
            <person name="Lanie J.A."/>
            <person name="Ng W.-L."/>
            <person name="Kazmierczak K.M."/>
            <person name="Andrzejewski T.M."/>
            <person name="Davidsen T.M."/>
            <person name="Wayne K.J."/>
            <person name="Tettelin H."/>
            <person name="Glass J.I."/>
            <person name="Rusch D."/>
            <person name="Podicherti R."/>
            <person name="Tsui H.-C.T."/>
            <person name="Winkler M.E."/>
        </authorList>
    </citation>
    <scope>NUCLEOTIDE SEQUENCE</scope>
</reference>
<organism evidence="1">
    <name type="scientific">marine metagenome</name>
    <dbReference type="NCBI Taxonomy" id="408172"/>
    <lineage>
        <taxon>unclassified sequences</taxon>
        <taxon>metagenomes</taxon>
        <taxon>ecological metagenomes</taxon>
    </lineage>
</organism>
<protein>
    <recommendedName>
        <fullName evidence="2">Ribosomal subunit interface protein</fullName>
    </recommendedName>
</protein>